<name>A0A6L5Y835_9FIRM</name>
<proteinExistence type="predicted"/>
<evidence type="ECO:0000313" key="3">
    <source>
        <dbReference type="Proteomes" id="UP000474676"/>
    </source>
</evidence>
<keyword evidence="1" id="KW-0812">Transmembrane</keyword>
<keyword evidence="1" id="KW-1133">Transmembrane helix</keyword>
<protein>
    <recommendedName>
        <fullName evidence="4">Pilus assembly protein</fullName>
    </recommendedName>
</protein>
<dbReference type="EMBL" id="VUMZ01000006">
    <property type="protein sequence ID" value="MST52172.1"/>
    <property type="molecule type" value="Genomic_DNA"/>
</dbReference>
<reference evidence="2 3" key="1">
    <citation type="submission" date="2019-08" db="EMBL/GenBank/DDBJ databases">
        <title>In-depth cultivation of the pig gut microbiome towards novel bacterial diversity and tailored functional studies.</title>
        <authorList>
            <person name="Wylensek D."/>
            <person name="Hitch T.C.A."/>
            <person name="Clavel T."/>
        </authorList>
    </citation>
    <scope>NUCLEOTIDE SEQUENCE [LARGE SCALE GENOMIC DNA]</scope>
    <source>
        <strain evidence="2 3">WCA-MUC-591-APC-3H</strain>
    </source>
</reference>
<dbReference type="AlphaFoldDB" id="A0A6L5Y835"/>
<dbReference type="GeneID" id="303115188"/>
<dbReference type="RefSeq" id="WP_154574589.1">
    <property type="nucleotide sequence ID" value="NZ_JAQXGS010000108.1"/>
</dbReference>
<sequence>MVKGILRNRRGAEMVEAAIVIPLLILMLLSMLMVLLYFYRAEQEQSAAHIALTEASIADNRIFAVQKKSYETGVGMRGAVKIRMEQKRIRRCYVLNPADGVRMGDLFHEKDE</sequence>
<evidence type="ECO:0000313" key="2">
    <source>
        <dbReference type="EMBL" id="MST52172.1"/>
    </source>
</evidence>
<keyword evidence="1" id="KW-0472">Membrane</keyword>
<organism evidence="2 3">
    <name type="scientific">Hornefia butyriciproducens</name>
    <dbReference type="NCBI Taxonomy" id="2652293"/>
    <lineage>
        <taxon>Bacteria</taxon>
        <taxon>Bacillati</taxon>
        <taxon>Bacillota</taxon>
        <taxon>Clostridia</taxon>
        <taxon>Peptostreptococcales</taxon>
        <taxon>Anaerovoracaceae</taxon>
        <taxon>Hornefia</taxon>
    </lineage>
</organism>
<comment type="caution">
    <text evidence="2">The sequence shown here is derived from an EMBL/GenBank/DDBJ whole genome shotgun (WGS) entry which is preliminary data.</text>
</comment>
<keyword evidence="3" id="KW-1185">Reference proteome</keyword>
<evidence type="ECO:0008006" key="4">
    <source>
        <dbReference type="Google" id="ProtNLM"/>
    </source>
</evidence>
<feature type="transmembrane region" description="Helical" evidence="1">
    <location>
        <begin position="17"/>
        <end position="39"/>
    </location>
</feature>
<gene>
    <name evidence="2" type="ORF">FYJ64_07600</name>
</gene>
<dbReference type="Proteomes" id="UP000474676">
    <property type="component" value="Unassembled WGS sequence"/>
</dbReference>
<evidence type="ECO:0000256" key="1">
    <source>
        <dbReference type="SAM" id="Phobius"/>
    </source>
</evidence>
<accession>A0A6L5Y835</accession>